<feature type="active site" evidence="2">
    <location>
        <position position="35"/>
    </location>
</feature>
<feature type="binding site" evidence="2">
    <location>
        <position position="35"/>
    </location>
    <ligand>
        <name>Mg(2+)</name>
        <dbReference type="ChEBI" id="CHEBI:18420"/>
    </ligand>
</feature>
<accession>A0A316E6E6</accession>
<feature type="binding site" evidence="2">
    <location>
        <position position="222"/>
    </location>
    <ligand>
        <name>Mg(2+)</name>
        <dbReference type="ChEBI" id="CHEBI:18420"/>
    </ligand>
</feature>
<comment type="function">
    <text evidence="2">Catalyzes the condensation of isopentenyl diphosphate (IPP) with allylic pyrophosphates generating different type of terpenoids.</text>
</comment>
<feature type="binding site" evidence="2">
    <location>
        <begin position="80"/>
        <end position="82"/>
    </location>
    <ligand>
        <name>substrate</name>
    </ligand>
</feature>
<feature type="binding site" evidence="2">
    <location>
        <position position="86"/>
    </location>
    <ligand>
        <name>substrate</name>
    </ligand>
</feature>
<dbReference type="GO" id="GO:0045547">
    <property type="term" value="F:ditrans,polycis-polyprenyl diphosphate synthase [(2E,6E)-farnesyl diphosphate specific] activity"/>
    <property type="evidence" value="ECO:0007669"/>
    <property type="project" value="TreeGrafter"/>
</dbReference>
<dbReference type="PROSITE" id="PS01066">
    <property type="entry name" value="UPP_SYNTHASE"/>
    <property type="match status" value="1"/>
</dbReference>
<dbReference type="Proteomes" id="UP000245667">
    <property type="component" value="Unassembled WGS sequence"/>
</dbReference>
<feature type="binding site" evidence="2">
    <location>
        <position position="84"/>
    </location>
    <ligand>
        <name>substrate</name>
    </ligand>
</feature>
<evidence type="ECO:0000256" key="1">
    <source>
        <dbReference type="ARBA" id="ARBA00022679"/>
    </source>
</evidence>
<dbReference type="GO" id="GO:0016094">
    <property type="term" value="P:polyprenol biosynthetic process"/>
    <property type="evidence" value="ECO:0007669"/>
    <property type="project" value="TreeGrafter"/>
</dbReference>
<gene>
    <name evidence="3" type="ORF">LX92_01471</name>
</gene>
<dbReference type="NCBIfam" id="NF011405">
    <property type="entry name" value="PRK14830.1"/>
    <property type="match status" value="1"/>
</dbReference>
<feature type="binding site" evidence="2">
    <location>
        <position position="52"/>
    </location>
    <ligand>
        <name>substrate</name>
    </ligand>
</feature>
<protein>
    <recommendedName>
        <fullName evidence="2">Isoprenyl transferase</fullName>
        <ecNumber evidence="2">2.5.1.-</ecNumber>
    </recommendedName>
</protein>
<evidence type="ECO:0000313" key="3">
    <source>
        <dbReference type="EMBL" id="PWK25102.1"/>
    </source>
</evidence>
<dbReference type="InterPro" id="IPR018520">
    <property type="entry name" value="UPP_synth-like_CS"/>
</dbReference>
<dbReference type="AlphaFoldDB" id="A0A316E6E6"/>
<reference evidence="3 4" key="1">
    <citation type="submission" date="2018-05" db="EMBL/GenBank/DDBJ databases">
        <title>Genomic Encyclopedia of Archaeal and Bacterial Type Strains, Phase II (KMG-II): from individual species to whole genera.</title>
        <authorList>
            <person name="Goeker M."/>
        </authorList>
    </citation>
    <scope>NUCLEOTIDE SEQUENCE [LARGE SCALE GENOMIC DNA]</scope>
    <source>
        <strain evidence="3 4">DSM 23514</strain>
    </source>
</reference>
<dbReference type="HAMAP" id="MF_01139">
    <property type="entry name" value="ISPT"/>
    <property type="match status" value="1"/>
</dbReference>
<dbReference type="GO" id="GO:0000287">
    <property type="term" value="F:magnesium ion binding"/>
    <property type="evidence" value="ECO:0007669"/>
    <property type="project" value="UniProtKB-UniRule"/>
</dbReference>
<dbReference type="InterPro" id="IPR001441">
    <property type="entry name" value="UPP_synth-like"/>
</dbReference>
<keyword evidence="2" id="KW-0479">Metal-binding</keyword>
<dbReference type="Gene3D" id="3.40.1180.10">
    <property type="entry name" value="Decaprenyl diphosphate synthase-like"/>
    <property type="match status" value="1"/>
</dbReference>
<dbReference type="PANTHER" id="PTHR10291:SF0">
    <property type="entry name" value="DEHYDRODOLICHYL DIPHOSPHATE SYNTHASE 2"/>
    <property type="match status" value="1"/>
</dbReference>
<feature type="active site" description="Proton acceptor" evidence="2">
    <location>
        <position position="83"/>
    </location>
</feature>
<dbReference type="NCBIfam" id="TIGR00055">
    <property type="entry name" value="uppS"/>
    <property type="match status" value="1"/>
</dbReference>
<name>A0A316E6E6_9FLAO</name>
<evidence type="ECO:0000256" key="2">
    <source>
        <dbReference type="HAMAP-Rule" id="MF_01139"/>
    </source>
</evidence>
<feature type="binding site" evidence="2">
    <location>
        <begin position="36"/>
        <end position="39"/>
    </location>
    <ligand>
        <name>substrate</name>
    </ligand>
</feature>
<dbReference type="EMBL" id="QGGQ01000002">
    <property type="protein sequence ID" value="PWK25102.1"/>
    <property type="molecule type" value="Genomic_DNA"/>
</dbReference>
<feature type="binding site" evidence="2">
    <location>
        <position position="203"/>
    </location>
    <ligand>
        <name>substrate</name>
    </ligand>
</feature>
<comment type="caution">
    <text evidence="3">The sequence shown here is derived from an EMBL/GenBank/DDBJ whole genome shotgun (WGS) entry which is preliminary data.</text>
</comment>
<dbReference type="CDD" id="cd00475">
    <property type="entry name" value="Cis_IPPS"/>
    <property type="match status" value="1"/>
</dbReference>
<dbReference type="EC" id="2.5.1.-" evidence="2"/>
<feature type="binding site" evidence="2">
    <location>
        <position position="40"/>
    </location>
    <ligand>
        <name>substrate</name>
    </ligand>
</feature>
<sequence length="260" mass="30015">MAENLVPIVLSDTYMNTIEEIDDQKLPKHIAIIMDGNGRWAKQKGKLRVFGHENGVTTVRRTVESCVKIGLDYLTLYTFSTENWNRPKFEIDTLMRLLVSSLKKELKTFNKNNVKLNTIGDIKALPKTAYEELIEVMEKTKGNTGMTLTLALSYGARDEMLNAVKQIAIKVKNNIISPENIDETIINNHLYTHNLPDVDLLIRTSGEHRISNFLLWQIAYAELYFIDVFWPDFKEHHLIGAIIDYQNRERRFGKTSEQLN</sequence>
<evidence type="ECO:0000313" key="4">
    <source>
        <dbReference type="Proteomes" id="UP000245667"/>
    </source>
</evidence>
<dbReference type="FunFam" id="3.40.1180.10:FF:000001">
    <property type="entry name" value="(2E,6E)-farnesyl-diphosphate-specific ditrans,polycis-undecaprenyl-diphosphate synthase"/>
    <property type="match status" value="1"/>
</dbReference>
<keyword evidence="1 2" id="KW-0808">Transferase</keyword>
<dbReference type="PANTHER" id="PTHR10291">
    <property type="entry name" value="DEHYDRODOLICHYL DIPHOSPHATE SYNTHASE FAMILY MEMBER"/>
    <property type="match status" value="1"/>
</dbReference>
<feature type="binding site" evidence="2">
    <location>
        <begin position="209"/>
        <end position="211"/>
    </location>
    <ligand>
        <name>substrate</name>
    </ligand>
</feature>
<dbReference type="InterPro" id="IPR036424">
    <property type="entry name" value="UPP_synth-like_sf"/>
</dbReference>
<dbReference type="Pfam" id="PF01255">
    <property type="entry name" value="Prenyltransf"/>
    <property type="match status" value="1"/>
</dbReference>
<comment type="subunit">
    <text evidence="2">Homodimer.</text>
</comment>
<keyword evidence="2" id="KW-0460">Magnesium</keyword>
<comment type="similarity">
    <text evidence="2">Belongs to the UPP synthase family.</text>
</comment>
<proteinExistence type="inferred from homology"/>
<organism evidence="3 4">
    <name type="scientific">Maribacter polysiphoniae</name>
    <dbReference type="NCBI Taxonomy" id="429344"/>
    <lineage>
        <taxon>Bacteria</taxon>
        <taxon>Pseudomonadati</taxon>
        <taxon>Bacteroidota</taxon>
        <taxon>Flavobacteriia</taxon>
        <taxon>Flavobacteriales</taxon>
        <taxon>Flavobacteriaceae</taxon>
        <taxon>Maribacter</taxon>
    </lineage>
</organism>
<feature type="binding site" evidence="2">
    <location>
        <position position="48"/>
    </location>
    <ligand>
        <name>substrate</name>
    </ligand>
</feature>
<dbReference type="SUPFAM" id="SSF64005">
    <property type="entry name" value="Undecaprenyl diphosphate synthase"/>
    <property type="match status" value="1"/>
</dbReference>
<comment type="cofactor">
    <cofactor evidence="2">
        <name>Mg(2+)</name>
        <dbReference type="ChEBI" id="CHEBI:18420"/>
    </cofactor>
    <text evidence="2">Binds 2 magnesium ions per subunit.</text>
</comment>